<dbReference type="Gene3D" id="3.40.50.1000">
    <property type="entry name" value="HAD superfamily/HAD-like"/>
    <property type="match status" value="1"/>
</dbReference>
<dbReference type="EC" id="3.1.3.-" evidence="7"/>
<dbReference type="RefSeq" id="WP_264282046.1">
    <property type="nucleotide sequence ID" value="NZ_CP107006.1"/>
</dbReference>
<dbReference type="GO" id="GO:0016787">
    <property type="term" value="F:hydrolase activity"/>
    <property type="evidence" value="ECO:0007669"/>
    <property type="project" value="UniProtKB-KW"/>
</dbReference>
<dbReference type="Pfam" id="PF13242">
    <property type="entry name" value="Hydrolase_like"/>
    <property type="match status" value="1"/>
</dbReference>
<dbReference type="PANTHER" id="PTHR42891:SF1">
    <property type="entry name" value="D-GLYCERO-BETA-D-MANNO-HEPTOSE-1,7-BISPHOSPHATE 7-PHOSPHATASE"/>
    <property type="match status" value="1"/>
</dbReference>
<dbReference type="EMBL" id="CP107006">
    <property type="protein sequence ID" value="UYQ94093.1"/>
    <property type="molecule type" value="Genomic_DNA"/>
</dbReference>
<evidence type="ECO:0000256" key="4">
    <source>
        <dbReference type="ARBA" id="ARBA00022801"/>
    </source>
</evidence>
<evidence type="ECO:0000313" key="9">
    <source>
        <dbReference type="Proteomes" id="UP001162741"/>
    </source>
</evidence>
<evidence type="ECO:0000256" key="2">
    <source>
        <dbReference type="ARBA" id="ARBA00022490"/>
    </source>
</evidence>
<keyword evidence="2 7" id="KW-0963">Cytoplasm</keyword>
<dbReference type="SUPFAM" id="SSF56784">
    <property type="entry name" value="HAD-like"/>
    <property type="match status" value="1"/>
</dbReference>
<sequence>MRKAIFLDKDGTLIVDVPYNADPAKIVLERGVGTALKRLSAAGYMLIVISNQAGIAHGFFTEDAIQGVQDKLYELLLMEGVKLDGFYYCPHHPAGKIKAYSKICECRKPGPGMLFKAARQLRIKLSQSWMVGDILHDIEAGNRAGCQTILIDNGNETEWDMRLDRIPGFIADDMEAAAAHILSTGNNLAYEQQRISDHR</sequence>
<accession>A0ABY6J3D6</accession>
<evidence type="ECO:0000256" key="1">
    <source>
        <dbReference type="ARBA" id="ARBA00004496"/>
    </source>
</evidence>
<reference evidence="8" key="1">
    <citation type="submission" date="2022-10" db="EMBL/GenBank/DDBJ databases">
        <title>Chitinophaga sp. nov., isolated from soil.</title>
        <authorList>
            <person name="Jeon C.O."/>
        </authorList>
    </citation>
    <scope>NUCLEOTIDE SEQUENCE</scope>
    <source>
        <strain evidence="8">R8</strain>
    </source>
</reference>
<keyword evidence="3" id="KW-0479">Metal-binding</keyword>
<dbReference type="PIRSF" id="PIRSF004682">
    <property type="entry name" value="GmhB"/>
    <property type="match status" value="1"/>
</dbReference>
<dbReference type="CDD" id="cd07503">
    <property type="entry name" value="HAD_HisB-N"/>
    <property type="match status" value="1"/>
</dbReference>
<keyword evidence="5 7" id="KW-0119">Carbohydrate metabolism</keyword>
<comment type="subcellular location">
    <subcellularLocation>
        <location evidence="1 7">Cytoplasm</location>
    </subcellularLocation>
</comment>
<evidence type="ECO:0000313" key="8">
    <source>
        <dbReference type="EMBL" id="UYQ94093.1"/>
    </source>
</evidence>
<protein>
    <recommendedName>
        <fullName evidence="6 7">D,D-heptose 1,7-bisphosphate phosphatase</fullName>
        <ecNumber evidence="7">3.1.3.-</ecNumber>
    </recommendedName>
</protein>
<comment type="similarity">
    <text evidence="7">Belongs to the gmhB family.</text>
</comment>
<organism evidence="8 9">
    <name type="scientific">Chitinophaga horti</name>
    <dbReference type="NCBI Taxonomy" id="2920382"/>
    <lineage>
        <taxon>Bacteria</taxon>
        <taxon>Pseudomonadati</taxon>
        <taxon>Bacteroidota</taxon>
        <taxon>Chitinophagia</taxon>
        <taxon>Chitinophagales</taxon>
        <taxon>Chitinophagaceae</taxon>
        <taxon>Chitinophaga</taxon>
    </lineage>
</organism>
<gene>
    <name evidence="8" type="ORF">MKQ68_03180</name>
</gene>
<evidence type="ECO:0000256" key="3">
    <source>
        <dbReference type="ARBA" id="ARBA00022723"/>
    </source>
</evidence>
<dbReference type="NCBIfam" id="TIGR01656">
    <property type="entry name" value="Histidinol-ppas"/>
    <property type="match status" value="1"/>
</dbReference>
<dbReference type="Proteomes" id="UP001162741">
    <property type="component" value="Chromosome"/>
</dbReference>
<dbReference type="InterPro" id="IPR006549">
    <property type="entry name" value="HAD-SF_hydro_IIIA"/>
</dbReference>
<proteinExistence type="inferred from homology"/>
<evidence type="ECO:0000256" key="5">
    <source>
        <dbReference type="ARBA" id="ARBA00023277"/>
    </source>
</evidence>
<keyword evidence="9" id="KW-1185">Reference proteome</keyword>
<keyword evidence="4 7" id="KW-0378">Hydrolase</keyword>
<dbReference type="PANTHER" id="PTHR42891">
    <property type="entry name" value="D-GLYCERO-BETA-D-MANNO-HEPTOSE-1,7-BISPHOSPHATE 7-PHOSPHATASE"/>
    <property type="match status" value="1"/>
</dbReference>
<name>A0ABY6J3D6_9BACT</name>
<dbReference type="InterPro" id="IPR006543">
    <property type="entry name" value="Histidinol-phos"/>
</dbReference>
<evidence type="ECO:0000256" key="7">
    <source>
        <dbReference type="PIRNR" id="PIRNR004682"/>
    </source>
</evidence>
<evidence type="ECO:0000256" key="6">
    <source>
        <dbReference type="ARBA" id="ARBA00031828"/>
    </source>
</evidence>
<dbReference type="NCBIfam" id="TIGR01662">
    <property type="entry name" value="HAD-SF-IIIA"/>
    <property type="match status" value="1"/>
</dbReference>
<dbReference type="InterPro" id="IPR036412">
    <property type="entry name" value="HAD-like_sf"/>
</dbReference>
<dbReference type="InterPro" id="IPR023214">
    <property type="entry name" value="HAD_sf"/>
</dbReference>
<dbReference type="InterPro" id="IPR004446">
    <property type="entry name" value="Heptose_bisP_phosphatase"/>
</dbReference>